<dbReference type="Gene3D" id="3.40.720.10">
    <property type="entry name" value="Alkaline Phosphatase, subunit A"/>
    <property type="match status" value="1"/>
</dbReference>
<dbReference type="SUPFAM" id="SSF53649">
    <property type="entry name" value="Alkaline phosphatase-like"/>
    <property type="match status" value="1"/>
</dbReference>
<comment type="caution">
    <text evidence="2">The sequence shown here is derived from an EMBL/GenBank/DDBJ whole genome shotgun (WGS) entry which is preliminary data.</text>
</comment>
<reference evidence="2 3" key="1">
    <citation type="submission" date="2024-09" db="EMBL/GenBank/DDBJ databases">
        <title>Laminarin stimulates single cell rates of sulfate reduction while oxygen inhibits transcriptomic activity in coastal marine sediment.</title>
        <authorList>
            <person name="Lindsay M."/>
            <person name="Orcutt B."/>
            <person name="Emerson D."/>
            <person name="Stepanauskas R."/>
            <person name="D'Angelo T."/>
        </authorList>
    </citation>
    <scope>NUCLEOTIDE SEQUENCE [LARGE SCALE GENOMIC DNA]</scope>
    <source>
        <strain evidence="2">SAG AM-311-K15</strain>
    </source>
</reference>
<protein>
    <submittedName>
        <fullName evidence="2">Sulfatase</fullName>
    </submittedName>
</protein>
<organism evidence="2 3">
    <name type="scientific">candidate division CSSED10-310 bacterium</name>
    <dbReference type="NCBI Taxonomy" id="2855610"/>
    <lineage>
        <taxon>Bacteria</taxon>
        <taxon>Bacteria division CSSED10-310</taxon>
    </lineage>
</organism>
<dbReference type="InterPro" id="IPR052701">
    <property type="entry name" value="GAG_Ulvan_Degrading_Sulfatases"/>
</dbReference>
<dbReference type="PANTHER" id="PTHR43751">
    <property type="entry name" value="SULFATASE"/>
    <property type="match status" value="1"/>
</dbReference>
<dbReference type="InterPro" id="IPR017850">
    <property type="entry name" value="Alkaline_phosphatase_core_sf"/>
</dbReference>
<keyword evidence="3" id="KW-1185">Reference proteome</keyword>
<dbReference type="Proteomes" id="UP001594351">
    <property type="component" value="Unassembled WGS sequence"/>
</dbReference>
<dbReference type="CDD" id="cd16148">
    <property type="entry name" value="sulfatase_like"/>
    <property type="match status" value="1"/>
</dbReference>
<dbReference type="Pfam" id="PF00884">
    <property type="entry name" value="Sulfatase"/>
    <property type="match status" value="1"/>
</dbReference>
<accession>A0ABV6Z2P7</accession>
<dbReference type="EMBL" id="JBHPBY010000348">
    <property type="protein sequence ID" value="MFC1852674.1"/>
    <property type="molecule type" value="Genomic_DNA"/>
</dbReference>
<evidence type="ECO:0000313" key="3">
    <source>
        <dbReference type="Proteomes" id="UP001594351"/>
    </source>
</evidence>
<evidence type="ECO:0000259" key="1">
    <source>
        <dbReference type="Pfam" id="PF00884"/>
    </source>
</evidence>
<dbReference type="PANTHER" id="PTHR43751:SF3">
    <property type="entry name" value="SULFATASE N-TERMINAL DOMAIN-CONTAINING PROTEIN"/>
    <property type="match status" value="1"/>
</dbReference>
<evidence type="ECO:0000313" key="2">
    <source>
        <dbReference type="EMBL" id="MFC1852674.1"/>
    </source>
</evidence>
<sequence length="455" mass="52875">MIFKLMSFQTGRGPAVRYWVGGFLLSVLLLSSLSGCKFWKAAPKPNFVVILIDTLRPDFLEAYGYPEQTAPFIARLAETSAVFEQAYSTSSWTAPAVSSLFTSNYPHQHGVVQGFFAYKIRKQSIAEQAITINRLPSDITTLPEIFKQLSYTTFGVAANVNLGSEIGFKRGFDHYVHERRLPAKLFLEQVKKWQPELDQANPFFLYLHFNDVHGPYKKRKAYFREPDDPKDYLRAKYISEIGYVDEYLGKIYELLKKKENTIFVLVSDHGEEFFEHGQKGHGFKLYNELTHVLMIFHALNGRIKPQRIKVNTSLVDVLPTLIDLAGEKSRPKMKGLSLKPILENNDQAPMLLQTLRERVLFAHRYMSINQRHVWAAFDRNYYLIERSKHEDELYDVNKDKKQRDNIYSKNQKQATDLHLELQRFKAQDHREKTEEIEIAVDDKLNKHLQSLGYVQ</sequence>
<feature type="domain" description="Sulfatase N-terminal" evidence="1">
    <location>
        <begin position="45"/>
        <end position="326"/>
    </location>
</feature>
<proteinExistence type="predicted"/>
<name>A0ABV6Z2P7_UNCC1</name>
<gene>
    <name evidence="2" type="ORF">ACFL27_20945</name>
</gene>
<dbReference type="InterPro" id="IPR000917">
    <property type="entry name" value="Sulfatase_N"/>
</dbReference>